<dbReference type="Proteomes" id="UP001499910">
    <property type="component" value="Unassembled WGS sequence"/>
</dbReference>
<sequence length="150" mass="16265">MRRCIMLLGALALAGCTTSTVYYAEGLSVGERERDTALCEAEAVQRYPVRTEIRREPPTVVPPQRRCDAEGNCTFVAGYVLPGDVYTVDVNAEFRRNAVRGCMGGRGYDRMSLPYCEAGTAVIRSPVMAPLTSGTCILRQSGPDLVVNPA</sequence>
<dbReference type="EMBL" id="BAABHW010000001">
    <property type="protein sequence ID" value="GAA5069763.1"/>
    <property type="molecule type" value="Genomic_DNA"/>
</dbReference>
<feature type="chain" id="PRO_5046100277" description="Lipoprotein" evidence="1">
    <location>
        <begin position="25"/>
        <end position="150"/>
    </location>
</feature>
<proteinExistence type="predicted"/>
<name>A0ABP9L2F2_9RHOB</name>
<evidence type="ECO:0000313" key="3">
    <source>
        <dbReference type="Proteomes" id="UP001499910"/>
    </source>
</evidence>
<evidence type="ECO:0008006" key="4">
    <source>
        <dbReference type="Google" id="ProtNLM"/>
    </source>
</evidence>
<gene>
    <name evidence="2" type="ORF">GCM10023209_11840</name>
</gene>
<reference evidence="3" key="1">
    <citation type="journal article" date="2019" name="Int. J. Syst. Evol. Microbiol.">
        <title>The Global Catalogue of Microorganisms (GCM) 10K type strain sequencing project: providing services to taxonomists for standard genome sequencing and annotation.</title>
        <authorList>
            <consortium name="The Broad Institute Genomics Platform"/>
            <consortium name="The Broad Institute Genome Sequencing Center for Infectious Disease"/>
            <person name="Wu L."/>
            <person name="Ma J."/>
        </authorList>
    </citation>
    <scope>NUCLEOTIDE SEQUENCE [LARGE SCALE GENOMIC DNA]</scope>
    <source>
        <strain evidence="3">JCM 18015</strain>
    </source>
</reference>
<dbReference type="PROSITE" id="PS51257">
    <property type="entry name" value="PROKAR_LIPOPROTEIN"/>
    <property type="match status" value="1"/>
</dbReference>
<keyword evidence="1" id="KW-0732">Signal</keyword>
<organism evidence="2 3">
    <name type="scientific">[Roseibacterium] beibuensis</name>
    <dbReference type="NCBI Taxonomy" id="1193142"/>
    <lineage>
        <taxon>Bacteria</taxon>
        <taxon>Pseudomonadati</taxon>
        <taxon>Pseudomonadota</taxon>
        <taxon>Alphaproteobacteria</taxon>
        <taxon>Rhodobacterales</taxon>
        <taxon>Roseobacteraceae</taxon>
        <taxon>Roseicyclus</taxon>
    </lineage>
</organism>
<comment type="caution">
    <text evidence="2">The sequence shown here is derived from an EMBL/GenBank/DDBJ whole genome shotgun (WGS) entry which is preliminary data.</text>
</comment>
<protein>
    <recommendedName>
        <fullName evidence="4">Lipoprotein</fullName>
    </recommendedName>
</protein>
<evidence type="ECO:0000256" key="1">
    <source>
        <dbReference type="SAM" id="SignalP"/>
    </source>
</evidence>
<dbReference type="RefSeq" id="WP_259546138.1">
    <property type="nucleotide sequence ID" value="NZ_JANXIR010000001.1"/>
</dbReference>
<accession>A0ABP9L2F2</accession>
<keyword evidence="3" id="KW-1185">Reference proteome</keyword>
<feature type="signal peptide" evidence="1">
    <location>
        <begin position="1"/>
        <end position="24"/>
    </location>
</feature>
<evidence type="ECO:0000313" key="2">
    <source>
        <dbReference type="EMBL" id="GAA5069763.1"/>
    </source>
</evidence>